<protein>
    <submittedName>
        <fullName evidence="1">Uncharacterized protein</fullName>
    </submittedName>
</protein>
<reference evidence="1 2" key="1">
    <citation type="submission" date="2019-05" db="EMBL/GenBank/DDBJ databases">
        <title>Another draft genome of Portunus trituberculatus and its Hox gene families provides insights of decapod evolution.</title>
        <authorList>
            <person name="Jeong J.-H."/>
            <person name="Song I."/>
            <person name="Kim S."/>
            <person name="Choi T."/>
            <person name="Kim D."/>
            <person name="Ryu S."/>
            <person name="Kim W."/>
        </authorList>
    </citation>
    <scope>NUCLEOTIDE SEQUENCE [LARGE SCALE GENOMIC DNA]</scope>
    <source>
        <tissue evidence="1">Muscle</tissue>
    </source>
</reference>
<organism evidence="1 2">
    <name type="scientific">Portunus trituberculatus</name>
    <name type="common">Swimming crab</name>
    <name type="synonym">Neptunus trituberculatus</name>
    <dbReference type="NCBI Taxonomy" id="210409"/>
    <lineage>
        <taxon>Eukaryota</taxon>
        <taxon>Metazoa</taxon>
        <taxon>Ecdysozoa</taxon>
        <taxon>Arthropoda</taxon>
        <taxon>Crustacea</taxon>
        <taxon>Multicrustacea</taxon>
        <taxon>Malacostraca</taxon>
        <taxon>Eumalacostraca</taxon>
        <taxon>Eucarida</taxon>
        <taxon>Decapoda</taxon>
        <taxon>Pleocyemata</taxon>
        <taxon>Brachyura</taxon>
        <taxon>Eubrachyura</taxon>
        <taxon>Portunoidea</taxon>
        <taxon>Portunidae</taxon>
        <taxon>Portuninae</taxon>
        <taxon>Portunus</taxon>
    </lineage>
</organism>
<sequence>MRMSVPAVEMPLACRCRRTRDIPSTGCTS</sequence>
<evidence type="ECO:0000313" key="2">
    <source>
        <dbReference type="Proteomes" id="UP000324222"/>
    </source>
</evidence>
<gene>
    <name evidence="1" type="ORF">E2C01_074439</name>
</gene>
<proteinExistence type="predicted"/>
<name>A0A5B7ID60_PORTR</name>
<accession>A0A5B7ID60</accession>
<evidence type="ECO:0000313" key="1">
    <source>
        <dbReference type="EMBL" id="MPC79886.1"/>
    </source>
</evidence>
<dbReference type="EMBL" id="VSRR010052352">
    <property type="protein sequence ID" value="MPC79886.1"/>
    <property type="molecule type" value="Genomic_DNA"/>
</dbReference>
<comment type="caution">
    <text evidence="1">The sequence shown here is derived from an EMBL/GenBank/DDBJ whole genome shotgun (WGS) entry which is preliminary data.</text>
</comment>
<dbReference type="AlphaFoldDB" id="A0A5B7ID60"/>
<keyword evidence="2" id="KW-1185">Reference proteome</keyword>
<dbReference type="Proteomes" id="UP000324222">
    <property type="component" value="Unassembled WGS sequence"/>
</dbReference>